<evidence type="ECO:0000313" key="2">
    <source>
        <dbReference type="Proteomes" id="UP001189624"/>
    </source>
</evidence>
<gene>
    <name evidence="1" type="ORF">AYBTSS11_LOCUS24621</name>
</gene>
<keyword evidence="2" id="KW-1185">Reference proteome</keyword>
<dbReference type="AlphaFoldDB" id="A0AA86T1U7"/>
<accession>A0AA86T1U7</accession>
<reference evidence="1" key="1">
    <citation type="submission" date="2023-10" db="EMBL/GenBank/DDBJ databases">
        <authorList>
            <person name="Domelevo Entfellner J.-B."/>
        </authorList>
    </citation>
    <scope>NUCLEOTIDE SEQUENCE</scope>
</reference>
<dbReference type="Gramene" id="rna-AYBTSS11_LOCUS24621">
    <property type="protein sequence ID" value="CAJ1972570.1"/>
    <property type="gene ID" value="gene-AYBTSS11_LOCUS24621"/>
</dbReference>
<proteinExistence type="predicted"/>
<sequence>MRMIPRDNKMDKVNGLEPEVRDPRLLIFLQEIQWDLVSSRCKLKISLSPVFSYEVLMQSISSHLRL</sequence>
<dbReference type="Proteomes" id="UP001189624">
    <property type="component" value="Chromosome 8"/>
</dbReference>
<dbReference type="EMBL" id="OY731405">
    <property type="protein sequence ID" value="CAJ1972570.1"/>
    <property type="molecule type" value="Genomic_DNA"/>
</dbReference>
<evidence type="ECO:0000313" key="1">
    <source>
        <dbReference type="EMBL" id="CAJ1972570.1"/>
    </source>
</evidence>
<organism evidence="1 2">
    <name type="scientific">Sphenostylis stenocarpa</name>
    <dbReference type="NCBI Taxonomy" id="92480"/>
    <lineage>
        <taxon>Eukaryota</taxon>
        <taxon>Viridiplantae</taxon>
        <taxon>Streptophyta</taxon>
        <taxon>Embryophyta</taxon>
        <taxon>Tracheophyta</taxon>
        <taxon>Spermatophyta</taxon>
        <taxon>Magnoliopsida</taxon>
        <taxon>eudicotyledons</taxon>
        <taxon>Gunneridae</taxon>
        <taxon>Pentapetalae</taxon>
        <taxon>rosids</taxon>
        <taxon>fabids</taxon>
        <taxon>Fabales</taxon>
        <taxon>Fabaceae</taxon>
        <taxon>Papilionoideae</taxon>
        <taxon>50 kb inversion clade</taxon>
        <taxon>NPAAA clade</taxon>
        <taxon>indigoferoid/millettioid clade</taxon>
        <taxon>Phaseoleae</taxon>
        <taxon>Sphenostylis</taxon>
    </lineage>
</organism>
<protein>
    <submittedName>
        <fullName evidence="1">Uncharacterized protein</fullName>
    </submittedName>
</protein>
<name>A0AA86T1U7_9FABA</name>